<dbReference type="AlphaFoldDB" id="A0A7X1DA05"/>
<comment type="caution">
    <text evidence="2">The sequence shown here is derived from an EMBL/GenBank/DDBJ whole genome shotgun (WGS) entry which is preliminary data.</text>
</comment>
<dbReference type="EMBL" id="JAARYD010000012">
    <property type="protein sequence ID" value="MBC2178239.1"/>
    <property type="molecule type" value="Genomic_DNA"/>
</dbReference>
<reference evidence="2 3" key="1">
    <citation type="submission" date="2020-03" db="EMBL/GenBank/DDBJ databases">
        <title>Soil Listeria distribution.</title>
        <authorList>
            <person name="Liao J."/>
            <person name="Wiedmann M."/>
        </authorList>
    </citation>
    <scope>NUCLEOTIDE SEQUENCE [LARGE SCALE GENOMIC DNA]</scope>
    <source>
        <strain evidence="2 3">FSL L7-0259</strain>
    </source>
</reference>
<evidence type="ECO:0000313" key="2">
    <source>
        <dbReference type="EMBL" id="MBC2178239.1"/>
    </source>
</evidence>
<evidence type="ECO:0000313" key="3">
    <source>
        <dbReference type="Proteomes" id="UP000541735"/>
    </source>
</evidence>
<protein>
    <submittedName>
        <fullName evidence="2">Uncharacterized protein</fullName>
    </submittedName>
</protein>
<name>A0A7X1DA05_9LIST</name>
<sequence>MEMIYHIPPIAKPETIVKLKAASEHIIPIDDVENIFDYEHSNKSLQTFYSIGELANFFEEELITLEDIKKSDIFFQTYNRTFVYNHLRVLRSVKPAYHKVVAPYRNK</sequence>
<evidence type="ECO:0000313" key="1">
    <source>
        <dbReference type="EMBL" id="MBC2178234.1"/>
    </source>
</evidence>
<proteinExistence type="predicted"/>
<dbReference type="Proteomes" id="UP000541735">
    <property type="component" value="Unassembled WGS sequence"/>
</dbReference>
<organism evidence="2 3">
    <name type="scientific">Listeria booriae</name>
    <dbReference type="NCBI Taxonomy" id="1552123"/>
    <lineage>
        <taxon>Bacteria</taxon>
        <taxon>Bacillati</taxon>
        <taxon>Bacillota</taxon>
        <taxon>Bacilli</taxon>
        <taxon>Bacillales</taxon>
        <taxon>Listeriaceae</taxon>
        <taxon>Listeria</taxon>
    </lineage>
</organism>
<dbReference type="EMBL" id="JAARYD010000011">
    <property type="protein sequence ID" value="MBC2178234.1"/>
    <property type="molecule type" value="Genomic_DNA"/>
</dbReference>
<dbReference type="RefSeq" id="WP_185549531.1">
    <property type="nucleotide sequence ID" value="NZ_JAARYD010000011.1"/>
</dbReference>
<accession>A0A7X1DA05</accession>
<gene>
    <name evidence="1" type="ORF">HCB27_16520</name>
    <name evidence="2" type="ORF">HCB27_16545</name>
</gene>